<gene>
    <name evidence="1" type="ORF">UFOVP107_6</name>
    <name evidence="2" type="ORF">UFOVP214_45</name>
</gene>
<evidence type="ECO:0000313" key="1">
    <source>
        <dbReference type="EMBL" id="CAB4128062.1"/>
    </source>
</evidence>
<accession>A0A6J7WTS1</accession>
<dbReference type="EMBL" id="LR796224">
    <property type="protein sequence ID" value="CAB4128062.1"/>
    <property type="molecule type" value="Genomic_DNA"/>
</dbReference>
<evidence type="ECO:0000313" key="2">
    <source>
        <dbReference type="EMBL" id="CAB5218653.1"/>
    </source>
</evidence>
<name>A0A6J7WTS1_9CAUD</name>
<dbReference type="EMBL" id="LR798264">
    <property type="protein sequence ID" value="CAB5218653.1"/>
    <property type="molecule type" value="Genomic_DNA"/>
</dbReference>
<organism evidence="2">
    <name type="scientific">uncultured Caudovirales phage</name>
    <dbReference type="NCBI Taxonomy" id="2100421"/>
    <lineage>
        <taxon>Viruses</taxon>
        <taxon>Duplodnaviria</taxon>
        <taxon>Heunggongvirae</taxon>
        <taxon>Uroviricota</taxon>
        <taxon>Caudoviricetes</taxon>
        <taxon>Peduoviridae</taxon>
        <taxon>Maltschvirus</taxon>
        <taxon>Maltschvirus maltsch</taxon>
    </lineage>
</organism>
<protein>
    <submittedName>
        <fullName evidence="2">Gp6 domain containing protein</fullName>
    </submittedName>
</protein>
<reference evidence="2" key="1">
    <citation type="submission" date="2020-05" db="EMBL/GenBank/DDBJ databases">
        <authorList>
            <person name="Chiriac C."/>
            <person name="Salcher M."/>
            <person name="Ghai R."/>
            <person name="Kavagutti S V."/>
        </authorList>
    </citation>
    <scope>NUCLEOTIDE SEQUENCE</scope>
</reference>
<sequence>MAYITAADLRSYIGATSSSDDTQLGYAATRAQSIIETYTNRIFECAADTTRYYNALDFRYGGNVNAMQNTLMLDFDLCQLTSILNGNGQTVPNSVVVLLPANFTPAYAIKIQMNTSYIWTYTGTPDIAISVTGRFAYSITPPNDIVAACLRLGGFIYRAREGTPDSDRAILSSDGVILQAPRIPTDVQQMLEPYRKRS</sequence>
<proteinExistence type="predicted"/>